<dbReference type="Gene3D" id="1.10.260.40">
    <property type="entry name" value="lambda repressor-like DNA-binding domains"/>
    <property type="match status" value="1"/>
</dbReference>
<proteinExistence type="predicted"/>
<gene>
    <name evidence="5" type="primary">ccpA_11</name>
    <name evidence="5" type="ORF">DSM106044_04755</name>
</gene>
<dbReference type="SUPFAM" id="SSF47413">
    <property type="entry name" value="lambda repressor-like DNA-binding domains"/>
    <property type="match status" value="1"/>
</dbReference>
<name>A0A4V6HRB7_9FIRM</name>
<dbReference type="PANTHER" id="PTHR30146:SF109">
    <property type="entry name" value="HTH-TYPE TRANSCRIPTIONAL REGULATOR GALS"/>
    <property type="match status" value="1"/>
</dbReference>
<dbReference type="RefSeq" id="WP_044294875.1">
    <property type="nucleotide sequence ID" value="NZ_JTGN01000004.1"/>
</dbReference>
<protein>
    <submittedName>
        <fullName evidence="5">Glucose-resistance amylase regulator</fullName>
    </submittedName>
</protein>
<dbReference type="AlphaFoldDB" id="A0A4V6HRB7"/>
<keyword evidence="1" id="KW-0805">Transcription regulation</keyword>
<evidence type="ECO:0000256" key="2">
    <source>
        <dbReference type="ARBA" id="ARBA00023125"/>
    </source>
</evidence>
<dbReference type="STRING" id="180332.GCA_000797495_00645"/>
<keyword evidence="6" id="KW-1185">Reference proteome</keyword>
<dbReference type="InterPro" id="IPR000843">
    <property type="entry name" value="HTH_LacI"/>
</dbReference>
<dbReference type="SUPFAM" id="SSF53822">
    <property type="entry name" value="Periplasmic binding protein-like I"/>
    <property type="match status" value="1"/>
</dbReference>
<dbReference type="Gene3D" id="3.40.50.2300">
    <property type="match status" value="2"/>
</dbReference>
<dbReference type="Proteomes" id="UP000306509">
    <property type="component" value="Unassembled WGS sequence"/>
</dbReference>
<dbReference type="InterPro" id="IPR046335">
    <property type="entry name" value="LacI/GalR-like_sensor"/>
</dbReference>
<dbReference type="PROSITE" id="PS50932">
    <property type="entry name" value="HTH_LACI_2"/>
    <property type="match status" value="1"/>
</dbReference>
<dbReference type="CDD" id="cd01392">
    <property type="entry name" value="HTH_LacI"/>
    <property type="match status" value="1"/>
</dbReference>
<organism evidence="5 6">
    <name type="scientific">Robinsoniella peoriensis</name>
    <dbReference type="NCBI Taxonomy" id="180332"/>
    <lineage>
        <taxon>Bacteria</taxon>
        <taxon>Bacillati</taxon>
        <taxon>Bacillota</taxon>
        <taxon>Clostridia</taxon>
        <taxon>Lachnospirales</taxon>
        <taxon>Lachnospiraceae</taxon>
        <taxon>Robinsoniella</taxon>
    </lineage>
</organism>
<evidence type="ECO:0000313" key="5">
    <source>
        <dbReference type="EMBL" id="TLC98417.1"/>
    </source>
</evidence>
<dbReference type="SMART" id="SM00354">
    <property type="entry name" value="HTH_LACI"/>
    <property type="match status" value="1"/>
</dbReference>
<evidence type="ECO:0000313" key="6">
    <source>
        <dbReference type="Proteomes" id="UP000306509"/>
    </source>
</evidence>
<dbReference type="EMBL" id="QGQD01000096">
    <property type="protein sequence ID" value="TLC98417.1"/>
    <property type="molecule type" value="Genomic_DNA"/>
</dbReference>
<evidence type="ECO:0000259" key="4">
    <source>
        <dbReference type="PROSITE" id="PS50932"/>
    </source>
</evidence>
<feature type="domain" description="HTH lacI-type" evidence="4">
    <location>
        <begin position="6"/>
        <end position="45"/>
    </location>
</feature>
<evidence type="ECO:0000256" key="3">
    <source>
        <dbReference type="ARBA" id="ARBA00023163"/>
    </source>
</evidence>
<comment type="caution">
    <text evidence="5">The sequence shown here is derived from an EMBL/GenBank/DDBJ whole genome shotgun (WGS) entry which is preliminary data.</text>
</comment>
<dbReference type="PANTHER" id="PTHR30146">
    <property type="entry name" value="LACI-RELATED TRANSCRIPTIONAL REPRESSOR"/>
    <property type="match status" value="1"/>
</dbReference>
<sequence>MALKAKDIAEMIGVSTATVSLVLNNKPGVGELRRQEIIRKIKELGCEYMLKENVVNSGSIGFVVYKRRGNIVNESPFFTCILEGINYSVSKYGYHLNFIYLDKKMSAEEQECLLGNAHCKGLIIFAVEMQYEDLAVFKESGLPFVVLDNSFQENDIDAVAINNTQGTSKALLHLYEMGHRDIGYLRSKVRINSFDERYMVYKNQLKRLGLAFNREYVVDVGYSENEVKQGILNYLKSNSKHPTAFFAENDLIGCSAIHGIQEAGLSVPDDISVVGFDDRPISEVVKPGLTTINVPKNIFGPAAVDLLISKMEKAREQSIKIEVGTNLIIRESVKKLENHPEEKTE</sequence>
<accession>A0A4V6HRB7</accession>
<reference evidence="5 6" key="1">
    <citation type="journal article" date="2019" name="Anaerobe">
        <title>Detection of Robinsoniella peoriensis in multiple bone samples of a trauma patient.</title>
        <authorList>
            <person name="Schrottner P."/>
            <person name="Hartwich K."/>
            <person name="Bunk B."/>
            <person name="Schober I."/>
            <person name="Helbig S."/>
            <person name="Rudolph W.W."/>
            <person name="Gunzer F."/>
        </authorList>
    </citation>
    <scope>NUCLEOTIDE SEQUENCE [LARGE SCALE GENOMIC DNA]</scope>
    <source>
        <strain evidence="5 6">DSM 106044</strain>
    </source>
</reference>
<dbReference type="InterPro" id="IPR010982">
    <property type="entry name" value="Lambda_DNA-bd_dom_sf"/>
</dbReference>
<dbReference type="GO" id="GO:0000976">
    <property type="term" value="F:transcription cis-regulatory region binding"/>
    <property type="evidence" value="ECO:0007669"/>
    <property type="project" value="TreeGrafter"/>
</dbReference>
<dbReference type="Pfam" id="PF13377">
    <property type="entry name" value="Peripla_BP_3"/>
    <property type="match status" value="1"/>
</dbReference>
<dbReference type="Pfam" id="PF00356">
    <property type="entry name" value="LacI"/>
    <property type="match status" value="1"/>
</dbReference>
<dbReference type="InterPro" id="IPR028082">
    <property type="entry name" value="Peripla_BP_I"/>
</dbReference>
<dbReference type="GO" id="GO:0003700">
    <property type="term" value="F:DNA-binding transcription factor activity"/>
    <property type="evidence" value="ECO:0007669"/>
    <property type="project" value="TreeGrafter"/>
</dbReference>
<keyword evidence="2" id="KW-0238">DNA-binding</keyword>
<keyword evidence="3" id="KW-0804">Transcription</keyword>
<evidence type="ECO:0000256" key="1">
    <source>
        <dbReference type="ARBA" id="ARBA00023015"/>
    </source>
</evidence>